<reference evidence="2" key="1">
    <citation type="journal article" date="2023" name="bioRxiv">
        <title>Improved chromosome-level genome assembly for marigold (Tagetes erecta).</title>
        <authorList>
            <person name="Jiang F."/>
            <person name="Yuan L."/>
            <person name="Wang S."/>
            <person name="Wang H."/>
            <person name="Xu D."/>
            <person name="Wang A."/>
            <person name="Fan W."/>
        </authorList>
    </citation>
    <scope>NUCLEOTIDE SEQUENCE</scope>
    <source>
        <strain evidence="2">WSJ</strain>
        <tissue evidence="2">Leaf</tissue>
    </source>
</reference>
<sequence>MQQDTIKLIQIHLFCGLSIQGLMLVENIGRFLIVQGKSSLPQMFIIVAVSCEYTEVFSRFDRKKKDLSITLIGESLVFLGTTIGVCIKVTEIQRYT</sequence>
<feature type="transmembrane region" description="Helical" evidence="1">
    <location>
        <begin position="69"/>
        <end position="90"/>
    </location>
</feature>
<keyword evidence="1" id="KW-0472">Membrane</keyword>
<dbReference type="AlphaFoldDB" id="A0AAD8P4F9"/>
<proteinExistence type="predicted"/>
<keyword evidence="1" id="KW-0812">Transmembrane</keyword>
<keyword evidence="1" id="KW-1133">Transmembrane helix</keyword>
<comment type="caution">
    <text evidence="2">The sequence shown here is derived from an EMBL/GenBank/DDBJ whole genome shotgun (WGS) entry which is preliminary data.</text>
</comment>
<evidence type="ECO:0000313" key="2">
    <source>
        <dbReference type="EMBL" id="KAK1431657.1"/>
    </source>
</evidence>
<protein>
    <submittedName>
        <fullName evidence="2">Uncharacterized protein</fullName>
    </submittedName>
</protein>
<feature type="transmembrane region" description="Helical" evidence="1">
    <location>
        <begin position="12"/>
        <end position="33"/>
    </location>
</feature>
<accession>A0AAD8P4F9</accession>
<evidence type="ECO:0000313" key="3">
    <source>
        <dbReference type="Proteomes" id="UP001229421"/>
    </source>
</evidence>
<keyword evidence="3" id="KW-1185">Reference proteome</keyword>
<evidence type="ECO:0000256" key="1">
    <source>
        <dbReference type="SAM" id="Phobius"/>
    </source>
</evidence>
<organism evidence="2 3">
    <name type="scientific">Tagetes erecta</name>
    <name type="common">African marigold</name>
    <dbReference type="NCBI Taxonomy" id="13708"/>
    <lineage>
        <taxon>Eukaryota</taxon>
        <taxon>Viridiplantae</taxon>
        <taxon>Streptophyta</taxon>
        <taxon>Embryophyta</taxon>
        <taxon>Tracheophyta</taxon>
        <taxon>Spermatophyta</taxon>
        <taxon>Magnoliopsida</taxon>
        <taxon>eudicotyledons</taxon>
        <taxon>Gunneridae</taxon>
        <taxon>Pentapetalae</taxon>
        <taxon>asterids</taxon>
        <taxon>campanulids</taxon>
        <taxon>Asterales</taxon>
        <taxon>Asteraceae</taxon>
        <taxon>Asteroideae</taxon>
        <taxon>Heliantheae alliance</taxon>
        <taxon>Tageteae</taxon>
        <taxon>Tagetes</taxon>
    </lineage>
</organism>
<gene>
    <name evidence="2" type="ORF">QVD17_08179</name>
</gene>
<dbReference type="EMBL" id="JAUHHV010000002">
    <property type="protein sequence ID" value="KAK1431657.1"/>
    <property type="molecule type" value="Genomic_DNA"/>
</dbReference>
<name>A0AAD8P4F9_TARER</name>
<dbReference type="Proteomes" id="UP001229421">
    <property type="component" value="Unassembled WGS sequence"/>
</dbReference>